<gene>
    <name evidence="1" type="ORF">CEXT_22281</name>
</gene>
<proteinExistence type="predicted"/>
<protein>
    <submittedName>
        <fullName evidence="1">Uncharacterized protein</fullName>
    </submittedName>
</protein>
<reference evidence="1 2" key="1">
    <citation type="submission" date="2021-06" db="EMBL/GenBank/DDBJ databases">
        <title>Caerostris extrusa draft genome.</title>
        <authorList>
            <person name="Kono N."/>
            <person name="Arakawa K."/>
        </authorList>
    </citation>
    <scope>NUCLEOTIDE SEQUENCE [LARGE SCALE GENOMIC DNA]</scope>
</reference>
<accession>A0AAV4TK01</accession>
<comment type="caution">
    <text evidence="1">The sequence shown here is derived from an EMBL/GenBank/DDBJ whole genome shotgun (WGS) entry which is preliminary data.</text>
</comment>
<evidence type="ECO:0000313" key="2">
    <source>
        <dbReference type="Proteomes" id="UP001054945"/>
    </source>
</evidence>
<keyword evidence="2" id="KW-1185">Reference proteome</keyword>
<sequence length="88" mass="10295">MGDSHSKRIAVLLSFVKSAETFEWGCLRAQGDSLERTWKSGFKRKKLFQKRIAFKVRYDKDFIFQVLLTGRNTIESVMHHLQDLGDFV</sequence>
<dbReference type="AlphaFoldDB" id="A0AAV4TK01"/>
<dbReference type="EMBL" id="BPLR01011321">
    <property type="protein sequence ID" value="GIY45801.1"/>
    <property type="molecule type" value="Genomic_DNA"/>
</dbReference>
<name>A0AAV4TK01_CAEEX</name>
<organism evidence="1 2">
    <name type="scientific">Caerostris extrusa</name>
    <name type="common">Bark spider</name>
    <name type="synonym">Caerostris bankana</name>
    <dbReference type="NCBI Taxonomy" id="172846"/>
    <lineage>
        <taxon>Eukaryota</taxon>
        <taxon>Metazoa</taxon>
        <taxon>Ecdysozoa</taxon>
        <taxon>Arthropoda</taxon>
        <taxon>Chelicerata</taxon>
        <taxon>Arachnida</taxon>
        <taxon>Araneae</taxon>
        <taxon>Araneomorphae</taxon>
        <taxon>Entelegynae</taxon>
        <taxon>Araneoidea</taxon>
        <taxon>Araneidae</taxon>
        <taxon>Caerostris</taxon>
    </lineage>
</organism>
<evidence type="ECO:0000313" key="1">
    <source>
        <dbReference type="EMBL" id="GIY45801.1"/>
    </source>
</evidence>
<dbReference type="Proteomes" id="UP001054945">
    <property type="component" value="Unassembled WGS sequence"/>
</dbReference>